<dbReference type="PROSITE" id="PS51371">
    <property type="entry name" value="CBS"/>
    <property type="match status" value="2"/>
</dbReference>
<dbReference type="SMART" id="SM00116">
    <property type="entry name" value="CBS"/>
    <property type="match status" value="2"/>
</dbReference>
<evidence type="ECO:0000256" key="2">
    <source>
        <dbReference type="PROSITE-ProRule" id="PRU00703"/>
    </source>
</evidence>
<dbReference type="CDD" id="cd04630">
    <property type="entry name" value="CBS_pair_bac"/>
    <property type="match status" value="1"/>
</dbReference>
<dbReference type="InterPro" id="IPR051257">
    <property type="entry name" value="Diverse_CBS-Domain"/>
</dbReference>
<dbReference type="EMBL" id="BBPA01000020">
    <property type="protein sequence ID" value="GAL92327.1"/>
    <property type="molecule type" value="Genomic_DNA"/>
</dbReference>
<protein>
    <recommendedName>
        <fullName evidence="3">CBS domain-containing protein</fullName>
    </recommendedName>
</protein>
<proteinExistence type="predicted"/>
<dbReference type="Pfam" id="PF00571">
    <property type="entry name" value="CBS"/>
    <property type="match status" value="2"/>
</dbReference>
<dbReference type="AlphaFoldDB" id="A0A0A1VR95"/>
<dbReference type="InterPro" id="IPR003823">
    <property type="entry name" value="CP12_dom"/>
</dbReference>
<evidence type="ECO:0000313" key="4">
    <source>
        <dbReference type="EMBL" id="GAL92327.1"/>
    </source>
</evidence>
<dbReference type="InterPro" id="IPR046342">
    <property type="entry name" value="CBS_dom_sf"/>
</dbReference>
<feature type="domain" description="CBS" evidence="3">
    <location>
        <begin position="75"/>
        <end position="133"/>
    </location>
</feature>
<dbReference type="PANTHER" id="PTHR43080">
    <property type="entry name" value="CBS DOMAIN-CONTAINING PROTEIN CBSX3, MITOCHONDRIAL"/>
    <property type="match status" value="1"/>
</dbReference>
<keyword evidence="1 2" id="KW-0129">CBS domain</keyword>
<dbReference type="PANTHER" id="PTHR43080:SF2">
    <property type="entry name" value="CBS DOMAIN-CONTAINING PROTEIN"/>
    <property type="match status" value="1"/>
</dbReference>
<feature type="domain" description="CBS" evidence="3">
    <location>
        <begin position="8"/>
        <end position="66"/>
    </location>
</feature>
<evidence type="ECO:0000313" key="5">
    <source>
        <dbReference type="Proteomes" id="UP000030321"/>
    </source>
</evidence>
<gene>
    <name evidence="4" type="ORF">N44_00885</name>
</gene>
<reference evidence="5" key="1">
    <citation type="journal article" date="2015" name="Genome">
        <title>Whole Genome Sequence of the Non-Microcystin-Producing Microcystis aeruginosa Strain NIES-44.</title>
        <authorList>
            <person name="Okano K."/>
            <person name="Miyata N."/>
            <person name="Ozaki Y."/>
        </authorList>
    </citation>
    <scope>NUCLEOTIDE SEQUENCE [LARGE SCALE GENOMIC DNA]</scope>
    <source>
        <strain evidence="5">NIES-44</strain>
    </source>
</reference>
<name>A0A0A1VR95_MICAE</name>
<evidence type="ECO:0000256" key="1">
    <source>
        <dbReference type="ARBA" id="ARBA00023122"/>
    </source>
</evidence>
<dbReference type="SMART" id="SM01093">
    <property type="entry name" value="CP12"/>
    <property type="match status" value="1"/>
</dbReference>
<accession>A0A0A1VR95</accession>
<sequence length="205" mass="22952">MLQAQEIMTQNVVTIRGSATVADAVKLMKEKQLRGLIVEPRHEQDPYGIVTETDIVYKVAAFGHDPKTMRVYEIMVKPCVVVNPELGVEYVARLFAQTRIRRAPVIQGKTLLGIISVSDILFKSDFVEKPKRLFIEDEIEAAREDARTICAAKGETSPDCAAAWDVVEELQAEASHQRAKKQGNNSLQSYCEANPDALECRIYED</sequence>
<dbReference type="Pfam" id="PF02672">
    <property type="entry name" value="CP12"/>
    <property type="match status" value="1"/>
</dbReference>
<dbReference type="InterPro" id="IPR000644">
    <property type="entry name" value="CBS_dom"/>
</dbReference>
<dbReference type="SUPFAM" id="SSF54631">
    <property type="entry name" value="CBS-domain pair"/>
    <property type="match status" value="1"/>
</dbReference>
<comment type="caution">
    <text evidence="4">The sequence shown here is derived from an EMBL/GenBank/DDBJ whole genome shotgun (WGS) entry which is preliminary data.</text>
</comment>
<dbReference type="Proteomes" id="UP000030321">
    <property type="component" value="Unassembled WGS sequence"/>
</dbReference>
<dbReference type="RefSeq" id="WP_004162604.1">
    <property type="nucleotide sequence ID" value="NZ_BBPA01000020.1"/>
</dbReference>
<evidence type="ECO:0000259" key="3">
    <source>
        <dbReference type="PROSITE" id="PS51371"/>
    </source>
</evidence>
<dbReference type="Gene3D" id="3.10.580.10">
    <property type="entry name" value="CBS-domain"/>
    <property type="match status" value="1"/>
</dbReference>
<organism evidence="4 5">
    <name type="scientific">Microcystis aeruginosa NIES-44</name>
    <dbReference type="NCBI Taxonomy" id="449439"/>
    <lineage>
        <taxon>Bacteria</taxon>
        <taxon>Bacillati</taxon>
        <taxon>Cyanobacteriota</taxon>
        <taxon>Cyanophyceae</taxon>
        <taxon>Oscillatoriophycideae</taxon>
        <taxon>Chroococcales</taxon>
        <taxon>Microcystaceae</taxon>
        <taxon>Microcystis</taxon>
    </lineage>
</organism>